<dbReference type="AlphaFoldDB" id="A0A0C9YK61"/>
<dbReference type="InterPro" id="IPR016024">
    <property type="entry name" value="ARM-type_fold"/>
</dbReference>
<accession>A0A0C9YK61</accession>
<name>A0A0C9YK61_9AGAM</name>
<evidence type="ECO:0000313" key="8">
    <source>
        <dbReference type="Proteomes" id="UP000054018"/>
    </source>
</evidence>
<proteinExistence type="inferred from homology"/>
<evidence type="ECO:0000256" key="5">
    <source>
        <dbReference type="ARBA" id="ARBA00022927"/>
    </source>
</evidence>
<keyword evidence="8" id="KW-1185">Reference proteome</keyword>
<dbReference type="GO" id="GO:0010008">
    <property type="term" value="C:endosome membrane"/>
    <property type="evidence" value="ECO:0007669"/>
    <property type="project" value="TreeGrafter"/>
</dbReference>
<dbReference type="GO" id="GO:0006623">
    <property type="term" value="P:protein targeting to vacuole"/>
    <property type="evidence" value="ECO:0007669"/>
    <property type="project" value="TreeGrafter"/>
</dbReference>
<dbReference type="GO" id="GO:0030123">
    <property type="term" value="C:AP-3 adaptor complex"/>
    <property type="evidence" value="ECO:0007669"/>
    <property type="project" value="InterPro"/>
</dbReference>
<dbReference type="InterPro" id="IPR011989">
    <property type="entry name" value="ARM-like"/>
</dbReference>
<gene>
    <name evidence="7" type="ORF">PISMIDRAFT_9711</name>
</gene>
<keyword evidence="3" id="KW-0813">Transport</keyword>
<dbReference type="HOGENOM" id="CLU_1856086_0_0_1"/>
<dbReference type="EMBL" id="KN833709">
    <property type="protein sequence ID" value="KIK25360.1"/>
    <property type="molecule type" value="Genomic_DNA"/>
</dbReference>
<dbReference type="PANTHER" id="PTHR22781">
    <property type="entry name" value="DELTA ADAPTIN-RELATED"/>
    <property type="match status" value="1"/>
</dbReference>
<evidence type="ECO:0000256" key="6">
    <source>
        <dbReference type="ARBA" id="ARBA00023136"/>
    </source>
</evidence>
<comment type="subcellular location">
    <subcellularLocation>
        <location evidence="1">Endomembrane system</location>
    </subcellularLocation>
</comment>
<protein>
    <submittedName>
        <fullName evidence="7">Uncharacterized protein</fullName>
    </submittedName>
</protein>
<reference evidence="7 8" key="1">
    <citation type="submission" date="2014-04" db="EMBL/GenBank/DDBJ databases">
        <authorList>
            <consortium name="DOE Joint Genome Institute"/>
            <person name="Kuo A."/>
            <person name="Kohler A."/>
            <person name="Costa M.D."/>
            <person name="Nagy L.G."/>
            <person name="Floudas D."/>
            <person name="Copeland A."/>
            <person name="Barry K.W."/>
            <person name="Cichocki N."/>
            <person name="Veneault-Fourrey C."/>
            <person name="LaButti K."/>
            <person name="Lindquist E.A."/>
            <person name="Lipzen A."/>
            <person name="Lundell T."/>
            <person name="Morin E."/>
            <person name="Murat C."/>
            <person name="Sun H."/>
            <person name="Tunlid A."/>
            <person name="Henrissat B."/>
            <person name="Grigoriev I.V."/>
            <person name="Hibbett D.S."/>
            <person name="Martin F."/>
            <person name="Nordberg H.P."/>
            <person name="Cantor M.N."/>
            <person name="Hua S.X."/>
        </authorList>
    </citation>
    <scope>NUCLEOTIDE SEQUENCE [LARGE SCALE GENOMIC DNA]</scope>
    <source>
        <strain evidence="7 8">441</strain>
    </source>
</reference>
<reference evidence="8" key="2">
    <citation type="submission" date="2015-01" db="EMBL/GenBank/DDBJ databases">
        <title>Evolutionary Origins and Diversification of the Mycorrhizal Mutualists.</title>
        <authorList>
            <consortium name="DOE Joint Genome Institute"/>
            <consortium name="Mycorrhizal Genomics Consortium"/>
            <person name="Kohler A."/>
            <person name="Kuo A."/>
            <person name="Nagy L.G."/>
            <person name="Floudas D."/>
            <person name="Copeland A."/>
            <person name="Barry K.W."/>
            <person name="Cichocki N."/>
            <person name="Veneault-Fourrey C."/>
            <person name="LaButti K."/>
            <person name="Lindquist E.A."/>
            <person name="Lipzen A."/>
            <person name="Lundell T."/>
            <person name="Morin E."/>
            <person name="Murat C."/>
            <person name="Riley R."/>
            <person name="Ohm R."/>
            <person name="Sun H."/>
            <person name="Tunlid A."/>
            <person name="Henrissat B."/>
            <person name="Grigoriev I.V."/>
            <person name="Hibbett D.S."/>
            <person name="Martin F."/>
        </authorList>
    </citation>
    <scope>NUCLEOTIDE SEQUENCE [LARGE SCALE GENOMIC DNA]</scope>
    <source>
        <strain evidence="8">441</strain>
    </source>
</reference>
<dbReference type="STRING" id="765257.A0A0C9YK61"/>
<evidence type="ECO:0000256" key="4">
    <source>
        <dbReference type="ARBA" id="ARBA00022737"/>
    </source>
</evidence>
<organism evidence="7 8">
    <name type="scientific">Pisolithus microcarpus 441</name>
    <dbReference type="NCBI Taxonomy" id="765257"/>
    <lineage>
        <taxon>Eukaryota</taxon>
        <taxon>Fungi</taxon>
        <taxon>Dikarya</taxon>
        <taxon>Basidiomycota</taxon>
        <taxon>Agaricomycotina</taxon>
        <taxon>Agaricomycetes</taxon>
        <taxon>Agaricomycetidae</taxon>
        <taxon>Boletales</taxon>
        <taxon>Sclerodermatineae</taxon>
        <taxon>Pisolithaceae</taxon>
        <taxon>Pisolithus</taxon>
    </lineage>
</organism>
<dbReference type="Gene3D" id="1.25.10.10">
    <property type="entry name" value="Leucine-rich Repeat Variant"/>
    <property type="match status" value="1"/>
</dbReference>
<keyword evidence="4" id="KW-0677">Repeat</keyword>
<evidence type="ECO:0000256" key="1">
    <source>
        <dbReference type="ARBA" id="ARBA00004308"/>
    </source>
</evidence>
<keyword evidence="5" id="KW-0653">Protein transport</keyword>
<evidence type="ECO:0000256" key="2">
    <source>
        <dbReference type="ARBA" id="ARBA00006613"/>
    </source>
</evidence>
<dbReference type="Proteomes" id="UP000054018">
    <property type="component" value="Unassembled WGS sequence"/>
</dbReference>
<dbReference type="PANTHER" id="PTHR22781:SF12">
    <property type="entry name" value="AP-3 COMPLEX SUBUNIT DELTA-1"/>
    <property type="match status" value="1"/>
</dbReference>
<dbReference type="InterPro" id="IPR017105">
    <property type="entry name" value="AP3_complex_dsu"/>
</dbReference>
<sequence length="138" mass="15105">MDEIRKEVESKDMELKAGAVMKLTYLNMLGYTSKLSFGKDTDVLMLTTNLIQKDLNSSPGEVAITLNGLSSIVTPDLARDLGPEVFNPEALPQGYHPIAGRLDDPDPGVISATVNVICELARRNPRDYLPLPPAYFIS</sequence>
<dbReference type="SUPFAM" id="SSF48371">
    <property type="entry name" value="ARM repeat"/>
    <property type="match status" value="1"/>
</dbReference>
<dbReference type="OrthoDB" id="10264595at2759"/>
<evidence type="ECO:0000256" key="3">
    <source>
        <dbReference type="ARBA" id="ARBA00022448"/>
    </source>
</evidence>
<comment type="similarity">
    <text evidence="2">Belongs to the adaptor complexes large subunit family.</text>
</comment>
<dbReference type="GO" id="GO:0006896">
    <property type="term" value="P:Golgi to vacuole transport"/>
    <property type="evidence" value="ECO:0007669"/>
    <property type="project" value="TreeGrafter"/>
</dbReference>
<keyword evidence="6" id="KW-0472">Membrane</keyword>
<evidence type="ECO:0000313" key="7">
    <source>
        <dbReference type="EMBL" id="KIK25360.1"/>
    </source>
</evidence>